<comment type="caution">
    <text evidence="1">The sequence shown here is derived from an EMBL/GenBank/DDBJ whole genome shotgun (WGS) entry which is preliminary data.</text>
</comment>
<organism evidence="1 2">
    <name type="scientific">Natronospira elongata</name>
    <dbReference type="NCBI Taxonomy" id="3110268"/>
    <lineage>
        <taxon>Bacteria</taxon>
        <taxon>Pseudomonadati</taxon>
        <taxon>Pseudomonadota</taxon>
        <taxon>Gammaproteobacteria</taxon>
        <taxon>Natronospirales</taxon>
        <taxon>Natronospiraceae</taxon>
        <taxon>Natronospira</taxon>
    </lineage>
</organism>
<gene>
    <name evidence="1" type="ORF">VCB98_09605</name>
</gene>
<dbReference type="Proteomes" id="UP001302316">
    <property type="component" value="Unassembled WGS sequence"/>
</dbReference>
<evidence type="ECO:0000313" key="1">
    <source>
        <dbReference type="EMBL" id="MEA5446074.1"/>
    </source>
</evidence>
<dbReference type="GO" id="GO:0004252">
    <property type="term" value="F:serine-type endopeptidase activity"/>
    <property type="evidence" value="ECO:0007669"/>
    <property type="project" value="InterPro"/>
</dbReference>
<accession>A0AAP6JH62</accession>
<sequence length="211" mass="22973">MPFFKPDFGGASVAYGYSSCSEIDGWNVAVIEARGIVLDSNDPDFRQVFADTWGNCSSYYPADQNCKTMARVHCDWEINGSYDKGDVRNCVMQAPTDPPLPGVGVHDHGQQVSSIIADRTEASRIVHVSTAARDDQYYERDRSAALRWIEENRSQFGIGVVNRSGGNVTLGPGGCPDLDPSNDPDSEHVLIQSLVCSGVAYINAAGNHRSR</sequence>
<protein>
    <submittedName>
        <fullName evidence="1">Uncharacterized protein</fullName>
    </submittedName>
</protein>
<name>A0AAP6JH62_9GAMM</name>
<evidence type="ECO:0000313" key="2">
    <source>
        <dbReference type="Proteomes" id="UP001302316"/>
    </source>
</evidence>
<dbReference type="Gene3D" id="3.40.50.200">
    <property type="entry name" value="Peptidase S8/S53 domain"/>
    <property type="match status" value="1"/>
</dbReference>
<dbReference type="EMBL" id="JAYGII010000020">
    <property type="protein sequence ID" value="MEA5446074.1"/>
    <property type="molecule type" value="Genomic_DNA"/>
</dbReference>
<reference evidence="1 2" key="1">
    <citation type="submission" date="2023-12" db="EMBL/GenBank/DDBJ databases">
        <title>Whole-genome sequencing of halo(alkali)philic microorganisms from hypersaline lakes.</title>
        <authorList>
            <person name="Sorokin D.Y."/>
            <person name="Merkel A.Y."/>
            <person name="Messina E."/>
            <person name="Yakimov M."/>
        </authorList>
    </citation>
    <scope>NUCLEOTIDE SEQUENCE [LARGE SCALE GENOMIC DNA]</scope>
    <source>
        <strain evidence="1 2">AB-CW1</strain>
    </source>
</reference>
<keyword evidence="2" id="KW-1185">Reference proteome</keyword>
<dbReference type="InterPro" id="IPR036852">
    <property type="entry name" value="Peptidase_S8/S53_dom_sf"/>
</dbReference>
<proteinExistence type="predicted"/>
<dbReference type="RefSeq" id="WP_346052044.1">
    <property type="nucleotide sequence ID" value="NZ_JAYGII010000020.1"/>
</dbReference>
<dbReference type="GO" id="GO:0006508">
    <property type="term" value="P:proteolysis"/>
    <property type="evidence" value="ECO:0007669"/>
    <property type="project" value="InterPro"/>
</dbReference>
<dbReference type="SUPFAM" id="SSF52743">
    <property type="entry name" value="Subtilisin-like"/>
    <property type="match status" value="1"/>
</dbReference>
<dbReference type="AlphaFoldDB" id="A0AAP6JH62"/>